<organism evidence="1 2">
    <name type="scientific">Ceratodon purpureus</name>
    <name type="common">Fire moss</name>
    <name type="synonym">Dicranum purpureum</name>
    <dbReference type="NCBI Taxonomy" id="3225"/>
    <lineage>
        <taxon>Eukaryota</taxon>
        <taxon>Viridiplantae</taxon>
        <taxon>Streptophyta</taxon>
        <taxon>Embryophyta</taxon>
        <taxon>Bryophyta</taxon>
        <taxon>Bryophytina</taxon>
        <taxon>Bryopsida</taxon>
        <taxon>Dicranidae</taxon>
        <taxon>Pseudoditrichales</taxon>
        <taxon>Ditrichaceae</taxon>
        <taxon>Ceratodon</taxon>
    </lineage>
</organism>
<reference evidence="1" key="1">
    <citation type="submission" date="2020-06" db="EMBL/GenBank/DDBJ databases">
        <title>WGS assembly of Ceratodon purpureus strain R40.</title>
        <authorList>
            <person name="Carey S.B."/>
            <person name="Jenkins J."/>
            <person name="Shu S."/>
            <person name="Lovell J.T."/>
            <person name="Sreedasyam A."/>
            <person name="Maumus F."/>
            <person name="Tiley G.P."/>
            <person name="Fernandez-Pozo N."/>
            <person name="Barry K."/>
            <person name="Chen C."/>
            <person name="Wang M."/>
            <person name="Lipzen A."/>
            <person name="Daum C."/>
            <person name="Saski C.A."/>
            <person name="Payton A.C."/>
            <person name="Mcbreen J.C."/>
            <person name="Conrad R.E."/>
            <person name="Kollar L.M."/>
            <person name="Olsson S."/>
            <person name="Huttunen S."/>
            <person name="Landis J.B."/>
            <person name="Wickett N.J."/>
            <person name="Johnson M.G."/>
            <person name="Rensing S.A."/>
            <person name="Grimwood J."/>
            <person name="Schmutz J."/>
            <person name="Mcdaniel S.F."/>
        </authorList>
    </citation>
    <scope>NUCLEOTIDE SEQUENCE</scope>
    <source>
        <strain evidence="1">R40</strain>
    </source>
</reference>
<proteinExistence type="predicted"/>
<protein>
    <submittedName>
        <fullName evidence="1">Uncharacterized protein</fullName>
    </submittedName>
</protein>
<comment type="caution">
    <text evidence="1">The sequence shown here is derived from an EMBL/GenBank/DDBJ whole genome shotgun (WGS) entry which is preliminary data.</text>
</comment>
<dbReference type="Proteomes" id="UP000822688">
    <property type="component" value="Chromosome V"/>
</dbReference>
<keyword evidence="2" id="KW-1185">Reference proteome</keyword>
<gene>
    <name evidence="1" type="ORF">KC19_VG233500</name>
</gene>
<name>A0A8T0HT23_CERPU</name>
<evidence type="ECO:0000313" key="2">
    <source>
        <dbReference type="Proteomes" id="UP000822688"/>
    </source>
</evidence>
<dbReference type="EMBL" id="CM026426">
    <property type="protein sequence ID" value="KAG0574094.1"/>
    <property type="molecule type" value="Genomic_DNA"/>
</dbReference>
<evidence type="ECO:0000313" key="1">
    <source>
        <dbReference type="EMBL" id="KAG0574094.1"/>
    </source>
</evidence>
<sequence>MLFATASRVIVTFDIHCARLLSSGVNLASMYWTPSSLAEPLDDEDAIMVVSIIEELQHFEAAMKAMENKSFD</sequence>
<accession>A0A8T0HT23</accession>
<dbReference type="AlphaFoldDB" id="A0A8T0HT23"/>